<dbReference type="STRING" id="155974.SAMN04487818_101449"/>
<protein>
    <recommendedName>
        <fullName evidence="4">DUF1501 domain-containing protein</fullName>
    </recommendedName>
</protein>
<reference evidence="3" key="1">
    <citation type="submission" date="2016-10" db="EMBL/GenBank/DDBJ databases">
        <authorList>
            <person name="Varghese N."/>
            <person name="Submissions S."/>
        </authorList>
    </citation>
    <scope>NUCLEOTIDE SEQUENCE [LARGE SCALE GENOMIC DNA]</scope>
    <source>
        <strain evidence="3">DSM 44260</strain>
    </source>
</reference>
<dbReference type="Pfam" id="PF07394">
    <property type="entry name" value="DUF1501"/>
    <property type="match status" value="1"/>
</dbReference>
<gene>
    <name evidence="2" type="ORF">SAMN04487818_101449</name>
</gene>
<dbReference type="InterPro" id="IPR010869">
    <property type="entry name" value="DUF1501"/>
</dbReference>
<dbReference type="Proteomes" id="UP000199051">
    <property type="component" value="Unassembled WGS sequence"/>
</dbReference>
<sequence>MWRRWADSWSPSTPASTIRRPPQATTTLAALDAFATDLGPALDTTTPVTTTEFGRRVQENGSGGADHGHGGVALLLGGGLRGKTVPGAWEGLAPAALDHGDVPGSNDYRDLLGELVSTRLGLSPAGLAKVFPGHDFRPLGAFRRPPGSPTGVGEVAGFRPLWTVRLWVPRRSARRSFPEEQIR</sequence>
<proteinExistence type="predicted"/>
<evidence type="ECO:0000256" key="1">
    <source>
        <dbReference type="SAM" id="MobiDB-lite"/>
    </source>
</evidence>
<organism evidence="2 3">
    <name type="scientific">Actinokineospora terrae</name>
    <dbReference type="NCBI Taxonomy" id="155974"/>
    <lineage>
        <taxon>Bacteria</taxon>
        <taxon>Bacillati</taxon>
        <taxon>Actinomycetota</taxon>
        <taxon>Actinomycetes</taxon>
        <taxon>Pseudonocardiales</taxon>
        <taxon>Pseudonocardiaceae</taxon>
        <taxon>Actinokineospora</taxon>
    </lineage>
</organism>
<evidence type="ECO:0000313" key="3">
    <source>
        <dbReference type="Proteomes" id="UP000199051"/>
    </source>
</evidence>
<evidence type="ECO:0008006" key="4">
    <source>
        <dbReference type="Google" id="ProtNLM"/>
    </source>
</evidence>
<accession>A0A1H9L592</accession>
<evidence type="ECO:0000313" key="2">
    <source>
        <dbReference type="EMBL" id="SER06317.1"/>
    </source>
</evidence>
<dbReference type="EMBL" id="FOGI01000001">
    <property type="protein sequence ID" value="SER06317.1"/>
    <property type="molecule type" value="Genomic_DNA"/>
</dbReference>
<name>A0A1H9L592_9PSEU</name>
<keyword evidence="3" id="KW-1185">Reference proteome</keyword>
<feature type="region of interest" description="Disordered" evidence="1">
    <location>
        <begin position="1"/>
        <end position="21"/>
    </location>
</feature>
<dbReference type="AlphaFoldDB" id="A0A1H9L592"/>
<dbReference type="RefSeq" id="WP_218150563.1">
    <property type="nucleotide sequence ID" value="NZ_FOGI01000001.1"/>
</dbReference>